<proteinExistence type="predicted"/>
<dbReference type="Proteomes" id="UP001472677">
    <property type="component" value="Unassembled WGS sequence"/>
</dbReference>
<evidence type="ECO:0000313" key="1">
    <source>
        <dbReference type="EMBL" id="KAK8532596.1"/>
    </source>
</evidence>
<accession>A0ABR2D9B5</accession>
<dbReference type="EMBL" id="JBBPBM010000034">
    <property type="protein sequence ID" value="KAK8532596.1"/>
    <property type="molecule type" value="Genomic_DNA"/>
</dbReference>
<evidence type="ECO:0000313" key="2">
    <source>
        <dbReference type="Proteomes" id="UP001472677"/>
    </source>
</evidence>
<keyword evidence="2" id="KW-1185">Reference proteome</keyword>
<reference evidence="1 2" key="1">
    <citation type="journal article" date="2024" name="G3 (Bethesda)">
        <title>Genome assembly of Hibiscus sabdariffa L. provides insights into metabolisms of medicinal natural products.</title>
        <authorList>
            <person name="Kim T."/>
        </authorList>
    </citation>
    <scope>NUCLEOTIDE SEQUENCE [LARGE SCALE GENOMIC DNA]</scope>
    <source>
        <strain evidence="1">TK-2024</strain>
        <tissue evidence="1">Old leaves</tissue>
    </source>
</reference>
<protein>
    <submittedName>
        <fullName evidence="1">Uncharacterized protein</fullName>
    </submittedName>
</protein>
<sequence>MTAKEFMRESGFGVAALVNRWRAIRFGMVERGCARDWVECTVVVTCCGKKGSEMQMMEVSMVIEDMKGKWLTVKDILVIMGEGKE</sequence>
<organism evidence="1 2">
    <name type="scientific">Hibiscus sabdariffa</name>
    <name type="common">roselle</name>
    <dbReference type="NCBI Taxonomy" id="183260"/>
    <lineage>
        <taxon>Eukaryota</taxon>
        <taxon>Viridiplantae</taxon>
        <taxon>Streptophyta</taxon>
        <taxon>Embryophyta</taxon>
        <taxon>Tracheophyta</taxon>
        <taxon>Spermatophyta</taxon>
        <taxon>Magnoliopsida</taxon>
        <taxon>eudicotyledons</taxon>
        <taxon>Gunneridae</taxon>
        <taxon>Pentapetalae</taxon>
        <taxon>rosids</taxon>
        <taxon>malvids</taxon>
        <taxon>Malvales</taxon>
        <taxon>Malvaceae</taxon>
        <taxon>Malvoideae</taxon>
        <taxon>Hibiscus</taxon>
    </lineage>
</organism>
<gene>
    <name evidence="1" type="ORF">V6N12_054032</name>
</gene>
<comment type="caution">
    <text evidence="1">The sequence shown here is derived from an EMBL/GenBank/DDBJ whole genome shotgun (WGS) entry which is preliminary data.</text>
</comment>
<name>A0ABR2D9B5_9ROSI</name>